<dbReference type="RefSeq" id="WP_055147080.1">
    <property type="nucleotide sequence ID" value="NZ_JXSZ01000006.1"/>
</dbReference>
<organism evidence="3 4">
    <name type="scientific">Jiulongibacter sediminis</name>
    <dbReference type="NCBI Taxonomy" id="1605367"/>
    <lineage>
        <taxon>Bacteria</taxon>
        <taxon>Pseudomonadati</taxon>
        <taxon>Bacteroidota</taxon>
        <taxon>Cytophagia</taxon>
        <taxon>Cytophagales</taxon>
        <taxon>Leadbetterellaceae</taxon>
        <taxon>Jiulongibacter</taxon>
    </lineage>
</organism>
<dbReference type="Pfam" id="PF03548">
    <property type="entry name" value="LolA"/>
    <property type="match status" value="1"/>
</dbReference>
<reference evidence="3 4" key="1">
    <citation type="submission" date="2015-07" db="EMBL/GenBank/DDBJ databases">
        <title>The draft genome sequence of Leadbetterella sp. JN14-9.</title>
        <authorList>
            <person name="Liu Y."/>
            <person name="Du J."/>
            <person name="Shao Z."/>
        </authorList>
    </citation>
    <scope>NUCLEOTIDE SEQUENCE [LARGE SCALE GENOMIC DNA]</scope>
    <source>
        <strain evidence="3 4">JN14-9</strain>
    </source>
</reference>
<dbReference type="InterPro" id="IPR029046">
    <property type="entry name" value="LolA/LolB/LppX"/>
</dbReference>
<name>A0A0P7C602_9BACT</name>
<dbReference type="EMBL" id="LGTQ01000006">
    <property type="protein sequence ID" value="KPM48775.1"/>
    <property type="molecule type" value="Genomic_DNA"/>
</dbReference>
<accession>A0A0P7C602</accession>
<sequence>MRKLAVLAVLVMFSAVSGFGQDSKAGAILDAMSAKYKNMKSFKADFTYAPVSTSGKLGRVRSGKIAVKGVKFKLNMVGQEIYNNGSDIYSFVKETNEVNITEYDSSEESQFSPANVYTIYKNGYKYTYKGSTTISGKSYDVVELVPKNSGNMSKLEIVVDKSTKEIKRWSIWDRNSSKTVFDISSFTPNASLSDSYFNFNTASYPGVEVVDLR</sequence>
<comment type="caution">
    <text evidence="3">The sequence shown here is derived from an EMBL/GenBank/DDBJ whole genome shotgun (WGS) entry which is preliminary data.</text>
</comment>
<dbReference type="STRING" id="1605367.AFM12_09350"/>
<keyword evidence="4" id="KW-1185">Reference proteome</keyword>
<dbReference type="SUPFAM" id="SSF89392">
    <property type="entry name" value="Prokaryotic lipoproteins and lipoprotein localization factors"/>
    <property type="match status" value="1"/>
</dbReference>
<dbReference type="PANTHER" id="PTHR35869">
    <property type="entry name" value="OUTER-MEMBRANE LIPOPROTEIN CARRIER PROTEIN"/>
    <property type="match status" value="1"/>
</dbReference>
<evidence type="ECO:0000313" key="4">
    <source>
        <dbReference type="Proteomes" id="UP000050454"/>
    </source>
</evidence>
<evidence type="ECO:0008006" key="5">
    <source>
        <dbReference type="Google" id="ProtNLM"/>
    </source>
</evidence>
<feature type="signal peptide" evidence="2">
    <location>
        <begin position="1"/>
        <end position="20"/>
    </location>
</feature>
<proteinExistence type="predicted"/>
<feature type="chain" id="PRO_5006136610" description="Cell envelope biogenesis protein LolA" evidence="2">
    <location>
        <begin position="21"/>
        <end position="213"/>
    </location>
</feature>
<dbReference type="CDD" id="cd16325">
    <property type="entry name" value="LolA"/>
    <property type="match status" value="1"/>
</dbReference>
<dbReference type="Proteomes" id="UP000050454">
    <property type="component" value="Unassembled WGS sequence"/>
</dbReference>
<dbReference type="AlphaFoldDB" id="A0A0P7C602"/>
<protein>
    <recommendedName>
        <fullName evidence="5">Cell envelope biogenesis protein LolA</fullName>
    </recommendedName>
</protein>
<keyword evidence="1 2" id="KW-0732">Signal</keyword>
<evidence type="ECO:0000256" key="1">
    <source>
        <dbReference type="ARBA" id="ARBA00022729"/>
    </source>
</evidence>
<dbReference type="PANTHER" id="PTHR35869:SF1">
    <property type="entry name" value="OUTER-MEMBRANE LIPOPROTEIN CARRIER PROTEIN"/>
    <property type="match status" value="1"/>
</dbReference>
<dbReference type="OrthoDB" id="9810685at2"/>
<dbReference type="Gene3D" id="2.50.20.10">
    <property type="entry name" value="Lipoprotein localisation LolA/LolB/LppX"/>
    <property type="match status" value="1"/>
</dbReference>
<gene>
    <name evidence="3" type="ORF">AFM12_09350</name>
</gene>
<evidence type="ECO:0000256" key="2">
    <source>
        <dbReference type="SAM" id="SignalP"/>
    </source>
</evidence>
<dbReference type="InterPro" id="IPR004564">
    <property type="entry name" value="OM_lipoprot_carrier_LolA-like"/>
</dbReference>
<evidence type="ECO:0000313" key="3">
    <source>
        <dbReference type="EMBL" id="KPM48775.1"/>
    </source>
</evidence>